<dbReference type="OrthoDB" id="5929525at2"/>
<dbReference type="Gene3D" id="3.30.565.10">
    <property type="entry name" value="Histidine kinase-like ATPase, C-terminal domain"/>
    <property type="match status" value="1"/>
</dbReference>
<evidence type="ECO:0000256" key="3">
    <source>
        <dbReference type="ARBA" id="ARBA00022692"/>
    </source>
</evidence>
<feature type="transmembrane region" description="Helical" evidence="6">
    <location>
        <begin position="36"/>
        <end position="55"/>
    </location>
</feature>
<accession>A0A3S0RIS7</accession>
<keyword evidence="5 6" id="KW-0472">Membrane</keyword>
<comment type="caution">
    <text evidence="8">The sequence shown here is derived from an EMBL/GenBank/DDBJ whole genome shotgun (WGS) entry which is preliminary data.</text>
</comment>
<comment type="subcellular location">
    <subcellularLocation>
        <location evidence="1">Cell membrane</location>
        <topology evidence="1">Multi-pass membrane protein</topology>
    </subcellularLocation>
</comment>
<evidence type="ECO:0000256" key="2">
    <source>
        <dbReference type="ARBA" id="ARBA00022475"/>
    </source>
</evidence>
<keyword evidence="3 6" id="KW-0812">Transmembrane</keyword>
<dbReference type="Proteomes" id="UP000274358">
    <property type="component" value="Unassembled WGS sequence"/>
</dbReference>
<gene>
    <name evidence="8" type="ORF">EKH80_17690</name>
</gene>
<feature type="transmembrane region" description="Helical" evidence="6">
    <location>
        <begin position="247"/>
        <end position="264"/>
    </location>
</feature>
<feature type="transmembrane region" description="Helical" evidence="6">
    <location>
        <begin position="157"/>
        <end position="177"/>
    </location>
</feature>
<evidence type="ECO:0000313" key="8">
    <source>
        <dbReference type="EMBL" id="RUL72509.1"/>
    </source>
</evidence>
<feature type="transmembrane region" description="Helical" evidence="6">
    <location>
        <begin position="198"/>
        <end position="216"/>
    </location>
</feature>
<keyword evidence="9" id="KW-1185">Reference proteome</keyword>
<evidence type="ECO:0000256" key="4">
    <source>
        <dbReference type="ARBA" id="ARBA00022989"/>
    </source>
</evidence>
<dbReference type="InterPro" id="IPR007895">
    <property type="entry name" value="MASE1"/>
</dbReference>
<evidence type="ECO:0000256" key="6">
    <source>
        <dbReference type="SAM" id="Phobius"/>
    </source>
</evidence>
<feature type="transmembrane region" description="Helical" evidence="6">
    <location>
        <begin position="276"/>
        <end position="296"/>
    </location>
</feature>
<evidence type="ECO:0000256" key="1">
    <source>
        <dbReference type="ARBA" id="ARBA00004651"/>
    </source>
</evidence>
<keyword evidence="4 6" id="KW-1133">Transmembrane helix</keyword>
<dbReference type="GO" id="GO:0005886">
    <property type="term" value="C:plasma membrane"/>
    <property type="evidence" value="ECO:0007669"/>
    <property type="project" value="UniProtKB-SubCell"/>
</dbReference>
<keyword evidence="2" id="KW-1003">Cell membrane</keyword>
<reference evidence="8 9" key="1">
    <citation type="submission" date="2018-12" db="EMBL/GenBank/DDBJ databases">
        <title>Dyella dinghuensis sp. nov. DHOA06 and Dyella choica sp. nov. 4M-K27, isolated from forest soil.</title>
        <authorList>
            <person name="Qiu L.-H."/>
            <person name="Gao Z.-H."/>
        </authorList>
    </citation>
    <scope>NUCLEOTIDE SEQUENCE [LARGE SCALE GENOMIC DNA]</scope>
    <source>
        <strain evidence="8 9">4M-K27</strain>
    </source>
</reference>
<evidence type="ECO:0000313" key="9">
    <source>
        <dbReference type="Proteomes" id="UP000274358"/>
    </source>
</evidence>
<dbReference type="EMBL" id="RYYV01000015">
    <property type="protein sequence ID" value="RUL72509.1"/>
    <property type="molecule type" value="Genomic_DNA"/>
</dbReference>
<dbReference type="RefSeq" id="WP_126686105.1">
    <property type="nucleotide sequence ID" value="NZ_RYYV01000015.1"/>
</dbReference>
<organism evidence="8 9">
    <name type="scientific">Dyella choica</name>
    <dbReference type="NCBI Taxonomy" id="1927959"/>
    <lineage>
        <taxon>Bacteria</taxon>
        <taxon>Pseudomonadati</taxon>
        <taxon>Pseudomonadota</taxon>
        <taxon>Gammaproteobacteria</taxon>
        <taxon>Lysobacterales</taxon>
        <taxon>Rhodanobacteraceae</taxon>
        <taxon>Dyella</taxon>
    </lineage>
</organism>
<evidence type="ECO:0000259" key="7">
    <source>
        <dbReference type="Pfam" id="PF05231"/>
    </source>
</evidence>
<feature type="domain" description="MASE1" evidence="7">
    <location>
        <begin position="14"/>
        <end position="291"/>
    </location>
</feature>
<dbReference type="AlphaFoldDB" id="A0A3S0RIS7"/>
<feature type="transmembrane region" description="Helical" evidence="6">
    <location>
        <begin position="12"/>
        <end position="29"/>
    </location>
</feature>
<feature type="transmembrane region" description="Helical" evidence="6">
    <location>
        <begin position="112"/>
        <end position="137"/>
    </location>
</feature>
<name>A0A3S0RIS7_9GAMM</name>
<protein>
    <recommendedName>
        <fullName evidence="7">MASE1 domain-containing protein</fullName>
    </recommendedName>
</protein>
<proteinExistence type="predicted"/>
<dbReference type="InterPro" id="IPR036890">
    <property type="entry name" value="HATPase_C_sf"/>
</dbReference>
<feature type="transmembrane region" description="Helical" evidence="6">
    <location>
        <begin position="79"/>
        <end position="100"/>
    </location>
</feature>
<evidence type="ECO:0000256" key="5">
    <source>
        <dbReference type="ARBA" id="ARBA00023136"/>
    </source>
</evidence>
<sequence length="532" mass="59059">MQRREQWASQWIPFVSVATAYCAALVLFRQCSIPHWIILTGFHLAVLVLVDYKYWPALLVGEATRLAYVSVTCYDQYGLLWALVNLIPSLTWEAPVVWWFRERLNLLPNRQGVNMLALVLCSLIVAGIASVITLAQIRLTPLPPGYVLHYGDVTARLVLGNFVGALTVAPIALVVHQSFTAARRDGRQWRHDVLDSRLFLECTFVVVPALGFLGWLGLHNEHARVASQMAMFLPVVVLAMRHGWAGAAAGGTLASLGVVVLMPAQNDHATLQAETLVAMAITTMLLVGARIAMLDGRAQQERIDMRMALALAQRNAALGEAQLRASALALEQLRDSFNGVFSLMLGRLQHLQPVLDDAGYRRQAQNTQEQLIRLTDSLHPTQLRERGLPGTLTQGALARMLQEAGILYKCDLRGPLSIVPHSMNLAVYRIVAEAIAEACSKKEVSEIQVKVRCSMRGRPWLVITIETRGHTARVRQVDWDGLLPRLRIHSSGMGRKAIDDRAATFEGQVRDRMLRDGQRLVVSLLQPNHPHV</sequence>
<dbReference type="Pfam" id="PF05231">
    <property type="entry name" value="MASE1"/>
    <property type="match status" value="1"/>
</dbReference>